<keyword evidence="4 6" id="KW-1133">Transmembrane helix</keyword>
<evidence type="ECO:0000256" key="4">
    <source>
        <dbReference type="ARBA" id="ARBA00022989"/>
    </source>
</evidence>
<sequence length="145" mass="16877">MTEKIYNQDKSSKQQAVHWYKEYLFGLLINLTVVQTLKIYVGEPRPHFFEACNPKEASTCTGTEYVSSYTCTKGHWLNQADTSFPSGHTSLAIHASFFLVVSFDSKYVISLPKLFYMFYFIIIFFLFIFSAIMIMFTKNYVVVQH</sequence>
<reference evidence="8" key="2">
    <citation type="submission" date="2022-10" db="EMBL/GenBank/DDBJ databases">
        <authorList>
            <consortium name="ENA_rothamsted_submissions"/>
            <consortium name="culmorum"/>
            <person name="King R."/>
        </authorList>
    </citation>
    <scope>NUCLEOTIDE SEQUENCE</scope>
</reference>
<keyword evidence="5 6" id="KW-0472">Membrane</keyword>
<dbReference type="OrthoDB" id="8907274at2759"/>
<evidence type="ECO:0000313" key="8">
    <source>
        <dbReference type="EMBL" id="CAH0764629.1"/>
    </source>
</evidence>
<dbReference type="InterPro" id="IPR036938">
    <property type="entry name" value="PAP2/HPO_sf"/>
</dbReference>
<comment type="similarity">
    <text evidence="2">Belongs to the PA-phosphatase related phosphoesterase family.</text>
</comment>
<protein>
    <recommendedName>
        <fullName evidence="7">Phosphatidic acid phosphatase type 2/haloperoxidase domain-containing protein</fullName>
    </recommendedName>
</protein>
<dbReference type="PANTHER" id="PTHR10165:SF103">
    <property type="entry name" value="PHOSPHOLIPID PHOSPHATASE HOMOLOG 1.2 HOMOLOG"/>
    <property type="match status" value="1"/>
</dbReference>
<dbReference type="Pfam" id="PF01569">
    <property type="entry name" value="PAP2"/>
    <property type="match status" value="1"/>
</dbReference>
<dbReference type="InterPro" id="IPR000326">
    <property type="entry name" value="PAP2/HPO"/>
</dbReference>
<proteinExistence type="inferred from homology"/>
<evidence type="ECO:0000256" key="3">
    <source>
        <dbReference type="ARBA" id="ARBA00022692"/>
    </source>
</evidence>
<dbReference type="GO" id="GO:0005886">
    <property type="term" value="C:plasma membrane"/>
    <property type="evidence" value="ECO:0007669"/>
    <property type="project" value="TreeGrafter"/>
</dbReference>
<dbReference type="InterPro" id="IPR043216">
    <property type="entry name" value="PAP-like"/>
</dbReference>
<feature type="transmembrane region" description="Helical" evidence="6">
    <location>
        <begin position="116"/>
        <end position="136"/>
    </location>
</feature>
<name>A0A9P0G419_9NEOP</name>
<evidence type="ECO:0000256" key="1">
    <source>
        <dbReference type="ARBA" id="ARBA00004141"/>
    </source>
</evidence>
<dbReference type="SUPFAM" id="SSF48317">
    <property type="entry name" value="Acid phosphatase/Vanadium-dependent haloperoxidase"/>
    <property type="match status" value="1"/>
</dbReference>
<comment type="subcellular location">
    <subcellularLocation>
        <location evidence="1">Membrane</location>
        <topology evidence="1">Multi-pass membrane protein</topology>
    </subcellularLocation>
</comment>
<dbReference type="AlphaFoldDB" id="A0A9P0G419"/>
<evidence type="ECO:0000313" key="9">
    <source>
        <dbReference type="Proteomes" id="UP001153714"/>
    </source>
</evidence>
<dbReference type="GO" id="GO:0007165">
    <property type="term" value="P:signal transduction"/>
    <property type="evidence" value="ECO:0007669"/>
    <property type="project" value="TreeGrafter"/>
</dbReference>
<dbReference type="GO" id="GO:0008195">
    <property type="term" value="F:phosphatidate phosphatase activity"/>
    <property type="evidence" value="ECO:0007669"/>
    <property type="project" value="TreeGrafter"/>
</dbReference>
<keyword evidence="3 6" id="KW-0812">Transmembrane</keyword>
<evidence type="ECO:0000256" key="2">
    <source>
        <dbReference type="ARBA" id="ARBA00008816"/>
    </source>
</evidence>
<feature type="domain" description="Phosphatidic acid phosphatase type 2/haloperoxidase" evidence="7">
    <location>
        <begin position="21"/>
        <end position="137"/>
    </location>
</feature>
<dbReference type="PANTHER" id="PTHR10165">
    <property type="entry name" value="LIPID PHOSPHATE PHOSPHATASE"/>
    <property type="match status" value="1"/>
</dbReference>
<evidence type="ECO:0000256" key="6">
    <source>
        <dbReference type="SAM" id="Phobius"/>
    </source>
</evidence>
<evidence type="ECO:0000259" key="7">
    <source>
        <dbReference type="Pfam" id="PF01569"/>
    </source>
</evidence>
<dbReference type="GO" id="GO:0006644">
    <property type="term" value="P:phospholipid metabolic process"/>
    <property type="evidence" value="ECO:0007669"/>
    <property type="project" value="InterPro"/>
</dbReference>
<dbReference type="GO" id="GO:0046839">
    <property type="term" value="P:phospholipid dephosphorylation"/>
    <property type="evidence" value="ECO:0007669"/>
    <property type="project" value="TreeGrafter"/>
</dbReference>
<reference evidence="8" key="1">
    <citation type="submission" date="2021-12" db="EMBL/GenBank/DDBJ databases">
        <authorList>
            <person name="King R."/>
        </authorList>
    </citation>
    <scope>NUCLEOTIDE SEQUENCE</scope>
</reference>
<dbReference type="Proteomes" id="UP001153714">
    <property type="component" value="Chromosome 8"/>
</dbReference>
<organism evidence="8 9">
    <name type="scientific">Diatraea saccharalis</name>
    <name type="common">sugarcane borer</name>
    <dbReference type="NCBI Taxonomy" id="40085"/>
    <lineage>
        <taxon>Eukaryota</taxon>
        <taxon>Metazoa</taxon>
        <taxon>Ecdysozoa</taxon>
        <taxon>Arthropoda</taxon>
        <taxon>Hexapoda</taxon>
        <taxon>Insecta</taxon>
        <taxon>Pterygota</taxon>
        <taxon>Neoptera</taxon>
        <taxon>Endopterygota</taxon>
        <taxon>Lepidoptera</taxon>
        <taxon>Glossata</taxon>
        <taxon>Ditrysia</taxon>
        <taxon>Pyraloidea</taxon>
        <taxon>Crambidae</taxon>
        <taxon>Crambinae</taxon>
        <taxon>Diatraea</taxon>
    </lineage>
</organism>
<gene>
    <name evidence="8" type="ORF">DIATSA_LOCUS13197</name>
</gene>
<dbReference type="EMBL" id="OU893339">
    <property type="protein sequence ID" value="CAH0764629.1"/>
    <property type="molecule type" value="Genomic_DNA"/>
</dbReference>
<accession>A0A9P0G419</accession>
<evidence type="ECO:0000256" key="5">
    <source>
        <dbReference type="ARBA" id="ARBA00023136"/>
    </source>
</evidence>
<dbReference type="Gene3D" id="1.20.144.10">
    <property type="entry name" value="Phosphatidic acid phosphatase type 2/haloperoxidase"/>
    <property type="match status" value="1"/>
</dbReference>
<keyword evidence="9" id="KW-1185">Reference proteome</keyword>